<comment type="subcellular location">
    <subcellularLocation>
        <location evidence="1">Mitochondrion</location>
    </subcellularLocation>
</comment>
<dbReference type="Pfam" id="PF00009">
    <property type="entry name" value="GTP_EFTU"/>
    <property type="match status" value="1"/>
</dbReference>
<organism evidence="14 15">
    <name type="scientific">Mastacembelus armatus</name>
    <name type="common">zig-zag eel</name>
    <dbReference type="NCBI Taxonomy" id="205130"/>
    <lineage>
        <taxon>Eukaryota</taxon>
        <taxon>Metazoa</taxon>
        <taxon>Chordata</taxon>
        <taxon>Craniata</taxon>
        <taxon>Vertebrata</taxon>
        <taxon>Euteleostomi</taxon>
        <taxon>Actinopterygii</taxon>
        <taxon>Neopterygii</taxon>
        <taxon>Teleostei</taxon>
        <taxon>Neoteleostei</taxon>
        <taxon>Acanthomorphata</taxon>
        <taxon>Anabantaria</taxon>
        <taxon>Synbranchiformes</taxon>
        <taxon>Mastacembelidae</taxon>
        <taxon>Mastacembelus</taxon>
    </lineage>
</organism>
<keyword evidence="12" id="KW-0732">Signal</keyword>
<accession>A0A7N8XHY8</accession>
<dbReference type="PROSITE" id="PS01176">
    <property type="entry name" value="IF2"/>
    <property type="match status" value="1"/>
</dbReference>
<comment type="similarity">
    <text evidence="2">Belongs to the TRAFAC class translation factor GTPase superfamily. Classic translation factor GTPase family. IF-2 subfamily.</text>
</comment>
<dbReference type="Gene3D" id="2.40.30.10">
    <property type="entry name" value="Translation factors"/>
    <property type="match status" value="2"/>
</dbReference>
<dbReference type="AlphaFoldDB" id="A0A7N8XHY8"/>
<dbReference type="SUPFAM" id="SSF50447">
    <property type="entry name" value="Translation proteins"/>
    <property type="match status" value="2"/>
</dbReference>
<evidence type="ECO:0000256" key="8">
    <source>
        <dbReference type="ARBA" id="ARBA00023134"/>
    </source>
</evidence>
<evidence type="ECO:0000256" key="4">
    <source>
        <dbReference type="ARBA" id="ARBA00022741"/>
    </source>
</evidence>
<dbReference type="Ensembl" id="ENSMAMT00000062324.1">
    <property type="protein sequence ID" value="ENSMAMP00000051304.1"/>
    <property type="gene ID" value="ENSMAMG00000017811.2"/>
</dbReference>
<comment type="function">
    <text evidence="9">One of the essential components for the initiation of protein synthesis. Protects formylmethionyl-tRNA from spontaneous hydrolysis and promotes its binding to the 30S ribosomal subunits. Also involved in the hydrolysis of GTP during the formation of the 70S ribosomal complex.</text>
</comment>
<keyword evidence="6" id="KW-0809">Transit peptide</keyword>
<dbReference type="SUPFAM" id="SSF52540">
    <property type="entry name" value="P-loop containing nucleoside triphosphate hydrolases"/>
    <property type="match status" value="1"/>
</dbReference>
<dbReference type="InterPro" id="IPR023115">
    <property type="entry name" value="TIF_IF2_dom3"/>
</dbReference>
<evidence type="ECO:0000259" key="13">
    <source>
        <dbReference type="PROSITE" id="PS51722"/>
    </source>
</evidence>
<dbReference type="FunFam" id="2.40.30.10:FF:000008">
    <property type="entry name" value="Translation initiation factor IF-2"/>
    <property type="match status" value="1"/>
</dbReference>
<sequence>VILLLLLLLLLLLQYCVKPKVEKQEVEIRQRMTVAALADAMNKDFDHVVEALLNTSVDVDSLDPGSVLEERWIKEVVTRSGMKFRWAKLSESKERPNRDAFRRPPADPSNLVPRPPVVTIMGHVDHGKTTLLDSLRKSQIVATEAGGITQHIGAFLVQLPTGEKITFLDTPGHAAFSAMRARGANATDIIILVVAADDGIMNQTVESIQHARRAKVPMIVAVNKCDKPQADPDTVKQALLAHDVVCEEFGGDIQAIHISALKGDNLLALTEATVALAEVLELKAEPSGPVEGLIIESRTDKGKGPVTTAIVQRGTLKRGCVLVAGKSWAKVRFLFDENGRTVMEAGPSSAVQVVGWKELPSAGEVLLEVESEQRAREVVDWRSYQEEQQKLEEEQSVIELKQKLHLEEYKKEREGLAHLSWRRRKSVLYQANKTKFSMRPSERTQRDHPNLPVIIKGDVDGSVEAILNVVDSYDAQQQCELEVVHFGIGDVSENDVNMADTFAGEATVLAMFEVTVGKKKVPVAGCRVQKGQLDRRLKFRMIRGRDIIWEGSLVTLKHHKDDVNTVRTGMDCGLSIDGDIDVRTGDVIVCFEKLDSPQVTSWDPGF</sequence>
<name>A0A7N8XHY8_9TELE</name>
<feature type="compositionally biased region" description="Basic and acidic residues" evidence="11">
    <location>
        <begin position="95"/>
        <end position="105"/>
    </location>
</feature>
<keyword evidence="8" id="KW-0342">GTP-binding</keyword>
<dbReference type="InterPro" id="IPR009000">
    <property type="entry name" value="Transl_B-barrel_sf"/>
</dbReference>
<keyword evidence="3" id="KW-0396">Initiation factor</keyword>
<dbReference type="InterPro" id="IPR000178">
    <property type="entry name" value="TF_IF2_bacterial-like"/>
</dbReference>
<reference evidence="14" key="1">
    <citation type="submission" date="2025-08" db="UniProtKB">
        <authorList>
            <consortium name="Ensembl"/>
        </authorList>
    </citation>
    <scope>IDENTIFICATION</scope>
</reference>
<dbReference type="GO" id="GO:0003743">
    <property type="term" value="F:translation initiation factor activity"/>
    <property type="evidence" value="ECO:0007669"/>
    <property type="project" value="UniProtKB-KW"/>
</dbReference>
<dbReference type="InterPro" id="IPR053905">
    <property type="entry name" value="EF-G-like_DII"/>
</dbReference>
<keyword evidence="7" id="KW-0496">Mitochondrion</keyword>
<dbReference type="Pfam" id="PF22042">
    <property type="entry name" value="EF-G_D2"/>
    <property type="match status" value="1"/>
</dbReference>
<dbReference type="CDD" id="cd01887">
    <property type="entry name" value="IF2_eIF5B"/>
    <property type="match status" value="1"/>
</dbReference>
<feature type="signal peptide" evidence="12">
    <location>
        <begin position="1"/>
        <end position="19"/>
    </location>
</feature>
<reference evidence="14" key="2">
    <citation type="submission" date="2025-09" db="UniProtKB">
        <authorList>
            <consortium name="Ensembl"/>
        </authorList>
    </citation>
    <scope>IDENTIFICATION</scope>
</reference>
<dbReference type="GO" id="GO:0005525">
    <property type="term" value="F:GTP binding"/>
    <property type="evidence" value="ECO:0007669"/>
    <property type="project" value="UniProtKB-KW"/>
</dbReference>
<dbReference type="InterPro" id="IPR027417">
    <property type="entry name" value="P-loop_NTPase"/>
</dbReference>
<dbReference type="InterPro" id="IPR015760">
    <property type="entry name" value="TIF_IF2"/>
</dbReference>
<dbReference type="GO" id="GO:0003924">
    <property type="term" value="F:GTPase activity"/>
    <property type="evidence" value="ECO:0007669"/>
    <property type="project" value="InterPro"/>
</dbReference>
<protein>
    <recommendedName>
        <fullName evidence="10">Translation initiation factor IF-2, mitochondrial</fullName>
    </recommendedName>
</protein>
<evidence type="ECO:0000256" key="1">
    <source>
        <dbReference type="ARBA" id="ARBA00004173"/>
    </source>
</evidence>
<keyword evidence="15" id="KW-1185">Reference proteome</keyword>
<dbReference type="InterPro" id="IPR036925">
    <property type="entry name" value="TIF_IF2_dom3_sf"/>
</dbReference>
<dbReference type="FunFam" id="3.40.50.300:FF:000019">
    <property type="entry name" value="Translation initiation factor IF-2"/>
    <property type="match status" value="1"/>
</dbReference>
<dbReference type="Pfam" id="PF11987">
    <property type="entry name" value="IF-2"/>
    <property type="match status" value="1"/>
</dbReference>
<evidence type="ECO:0000256" key="5">
    <source>
        <dbReference type="ARBA" id="ARBA00022917"/>
    </source>
</evidence>
<evidence type="ECO:0000256" key="7">
    <source>
        <dbReference type="ARBA" id="ARBA00023128"/>
    </source>
</evidence>
<evidence type="ECO:0000256" key="6">
    <source>
        <dbReference type="ARBA" id="ARBA00022946"/>
    </source>
</evidence>
<feature type="domain" description="Tr-type G" evidence="13">
    <location>
        <begin position="113"/>
        <end position="283"/>
    </location>
</feature>
<dbReference type="SUPFAM" id="SSF52156">
    <property type="entry name" value="Initiation factor IF2/eIF5b, domain 3"/>
    <property type="match status" value="1"/>
</dbReference>
<evidence type="ECO:0000256" key="10">
    <source>
        <dbReference type="ARBA" id="ARBA00044200"/>
    </source>
</evidence>
<evidence type="ECO:0000256" key="11">
    <source>
        <dbReference type="SAM" id="MobiDB-lite"/>
    </source>
</evidence>
<dbReference type="InterPro" id="IPR044145">
    <property type="entry name" value="IF2_II"/>
</dbReference>
<evidence type="ECO:0000256" key="3">
    <source>
        <dbReference type="ARBA" id="ARBA00022540"/>
    </source>
</evidence>
<evidence type="ECO:0000313" key="15">
    <source>
        <dbReference type="Proteomes" id="UP000261640"/>
    </source>
</evidence>
<dbReference type="Proteomes" id="UP000261640">
    <property type="component" value="Unplaced"/>
</dbReference>
<keyword evidence="4" id="KW-0547">Nucleotide-binding</keyword>
<dbReference type="GeneTree" id="ENSGT00900000141103"/>
<dbReference type="PANTHER" id="PTHR43381">
    <property type="entry name" value="TRANSLATION INITIATION FACTOR IF-2-RELATED"/>
    <property type="match status" value="1"/>
</dbReference>
<proteinExistence type="inferred from homology"/>
<feature type="chain" id="PRO_5031329935" description="Translation initiation factor IF-2, mitochondrial" evidence="12">
    <location>
        <begin position="20"/>
        <end position="606"/>
    </location>
</feature>
<dbReference type="NCBIfam" id="TIGR00231">
    <property type="entry name" value="small_GTP"/>
    <property type="match status" value="1"/>
</dbReference>
<dbReference type="InterPro" id="IPR005225">
    <property type="entry name" value="Small_GTP-bd"/>
</dbReference>
<dbReference type="CDD" id="cd03692">
    <property type="entry name" value="mtIF2_IVc"/>
    <property type="match status" value="1"/>
</dbReference>
<dbReference type="CDD" id="cd03702">
    <property type="entry name" value="IF2_mtIF2_II"/>
    <property type="match status" value="1"/>
</dbReference>
<dbReference type="FunFam" id="2.40.30.10:FF:000007">
    <property type="entry name" value="Translation initiation factor IF-2"/>
    <property type="match status" value="1"/>
</dbReference>
<dbReference type="InterPro" id="IPR000795">
    <property type="entry name" value="T_Tr_GTP-bd_dom"/>
</dbReference>
<dbReference type="PROSITE" id="PS51722">
    <property type="entry name" value="G_TR_2"/>
    <property type="match status" value="1"/>
</dbReference>
<evidence type="ECO:0000256" key="2">
    <source>
        <dbReference type="ARBA" id="ARBA00007733"/>
    </source>
</evidence>
<dbReference type="GO" id="GO:0005739">
    <property type="term" value="C:mitochondrion"/>
    <property type="evidence" value="ECO:0007669"/>
    <property type="project" value="UniProtKB-SubCell"/>
</dbReference>
<evidence type="ECO:0000256" key="9">
    <source>
        <dbReference type="ARBA" id="ARBA00025162"/>
    </source>
</evidence>
<evidence type="ECO:0000313" key="14">
    <source>
        <dbReference type="Ensembl" id="ENSMAMP00000051304.1"/>
    </source>
</evidence>
<evidence type="ECO:0000256" key="12">
    <source>
        <dbReference type="SAM" id="SignalP"/>
    </source>
</evidence>
<keyword evidence="5" id="KW-0648">Protein biosynthesis</keyword>
<feature type="region of interest" description="Disordered" evidence="11">
    <location>
        <begin position="95"/>
        <end position="114"/>
    </location>
</feature>
<dbReference type="Gene3D" id="3.40.50.300">
    <property type="entry name" value="P-loop containing nucleotide triphosphate hydrolases"/>
    <property type="match status" value="1"/>
</dbReference>
<dbReference type="PANTHER" id="PTHR43381:SF20">
    <property type="entry name" value="TRANSLATION INITIATION FACTOR IF-2, MITOCHONDRIAL"/>
    <property type="match status" value="1"/>
</dbReference>